<dbReference type="RefSeq" id="WP_139205242.1">
    <property type="nucleotide sequence ID" value="NZ_FOMI01000006.1"/>
</dbReference>
<evidence type="ECO:0000259" key="7">
    <source>
        <dbReference type="PROSITE" id="PS50059"/>
    </source>
</evidence>
<evidence type="ECO:0000313" key="8">
    <source>
        <dbReference type="EMBL" id="SFD21082.1"/>
    </source>
</evidence>
<dbReference type="EMBL" id="FOMI01000006">
    <property type="protein sequence ID" value="SFD21082.1"/>
    <property type="molecule type" value="Genomic_DNA"/>
</dbReference>
<organism evidence="8 9">
    <name type="scientific">Algibacter pectinivorans</name>
    <dbReference type="NCBI Taxonomy" id="870482"/>
    <lineage>
        <taxon>Bacteria</taxon>
        <taxon>Pseudomonadati</taxon>
        <taxon>Bacteroidota</taxon>
        <taxon>Flavobacteriia</taxon>
        <taxon>Flavobacteriales</taxon>
        <taxon>Flavobacteriaceae</taxon>
        <taxon>Algibacter</taxon>
    </lineage>
</organism>
<dbReference type="OrthoDB" id="9814548at2"/>
<dbReference type="PROSITE" id="PS50059">
    <property type="entry name" value="FKBP_PPIASE"/>
    <property type="match status" value="2"/>
</dbReference>
<keyword evidence="3 4" id="KW-0413">Isomerase</keyword>
<dbReference type="SUPFAM" id="SSF54534">
    <property type="entry name" value="FKBP-like"/>
    <property type="match status" value="2"/>
</dbReference>
<comment type="similarity">
    <text evidence="5">Belongs to the FKBP-type PPIase family.</text>
</comment>
<feature type="domain" description="PPIase FKBP-type" evidence="7">
    <location>
        <begin position="68"/>
        <end position="152"/>
    </location>
</feature>
<dbReference type="AlphaFoldDB" id="A0A1I1QGG1"/>
<keyword evidence="2 4" id="KW-0697">Rotamase</keyword>
<feature type="chain" id="PRO_5011686932" description="Peptidyl-prolyl cis-trans isomerase" evidence="6">
    <location>
        <begin position="21"/>
        <end position="277"/>
    </location>
</feature>
<keyword evidence="9" id="KW-1185">Reference proteome</keyword>
<protein>
    <recommendedName>
        <fullName evidence="5">Peptidyl-prolyl cis-trans isomerase</fullName>
        <ecNumber evidence="5">5.2.1.8</ecNumber>
    </recommendedName>
</protein>
<dbReference type="EC" id="5.2.1.8" evidence="5"/>
<dbReference type="InterPro" id="IPR044609">
    <property type="entry name" value="FKBP2/11"/>
</dbReference>
<accession>A0A1I1QGG1</accession>
<feature type="signal peptide" evidence="6">
    <location>
        <begin position="1"/>
        <end position="20"/>
    </location>
</feature>
<dbReference type="PROSITE" id="PS51257">
    <property type="entry name" value="PROKAR_LIPOPROTEIN"/>
    <property type="match status" value="1"/>
</dbReference>
<dbReference type="Pfam" id="PF00254">
    <property type="entry name" value="FKBP_C"/>
    <property type="match status" value="2"/>
</dbReference>
<proteinExistence type="inferred from homology"/>
<feature type="domain" description="PPIase FKBP-type" evidence="7">
    <location>
        <begin position="195"/>
        <end position="277"/>
    </location>
</feature>
<dbReference type="GO" id="GO:0003755">
    <property type="term" value="F:peptidyl-prolyl cis-trans isomerase activity"/>
    <property type="evidence" value="ECO:0007669"/>
    <property type="project" value="UniProtKB-UniRule"/>
</dbReference>
<evidence type="ECO:0000313" key="9">
    <source>
        <dbReference type="Proteomes" id="UP000199439"/>
    </source>
</evidence>
<dbReference type="STRING" id="870482.SAMN04487987_106133"/>
<name>A0A1I1QGG1_9FLAO</name>
<dbReference type="Proteomes" id="UP000199439">
    <property type="component" value="Unassembled WGS sequence"/>
</dbReference>
<evidence type="ECO:0000256" key="1">
    <source>
        <dbReference type="ARBA" id="ARBA00000971"/>
    </source>
</evidence>
<dbReference type="InterPro" id="IPR001179">
    <property type="entry name" value="PPIase_FKBP_dom"/>
</dbReference>
<reference evidence="9" key="1">
    <citation type="submission" date="2016-10" db="EMBL/GenBank/DDBJ databases">
        <authorList>
            <person name="Varghese N."/>
            <person name="Submissions S."/>
        </authorList>
    </citation>
    <scope>NUCLEOTIDE SEQUENCE [LARGE SCALE GENOMIC DNA]</scope>
    <source>
        <strain evidence="9">DSM 25730</strain>
    </source>
</reference>
<evidence type="ECO:0000256" key="3">
    <source>
        <dbReference type="ARBA" id="ARBA00023235"/>
    </source>
</evidence>
<dbReference type="PANTHER" id="PTHR45779:SF7">
    <property type="entry name" value="PEPTIDYLPROLYL ISOMERASE"/>
    <property type="match status" value="1"/>
</dbReference>
<evidence type="ECO:0000256" key="6">
    <source>
        <dbReference type="SAM" id="SignalP"/>
    </source>
</evidence>
<evidence type="ECO:0000256" key="2">
    <source>
        <dbReference type="ARBA" id="ARBA00023110"/>
    </source>
</evidence>
<keyword evidence="6" id="KW-0732">Signal</keyword>
<dbReference type="PANTHER" id="PTHR45779">
    <property type="entry name" value="PEPTIDYLPROLYL ISOMERASE"/>
    <property type="match status" value="1"/>
</dbReference>
<sequence>MMKKLCMVLAVILFTACSSDDTPKDYTSENEQEIQAYLATNNLTAQSSSTGLYYIIDTPGTGVAPLTTDRVKIAYKGYLTDGTVFDESPEEGVSFTFLNSLIPGFTEGITYFKEGGSGTLIIPAHLAYGSSTNGSIPAGSVIIFDIELIYVNYKTENEAEIQNYLIENELTAQQSGTGLFFTIDEPGDGQQPTLTDNVTFTIKGYFTDGEVFFESTTATDVQLNSILSGLAEGITYFNEGGSGTLYIPAHLTYGNIGAAGIEGGSVLIYDITLLSVN</sequence>
<gene>
    <name evidence="8" type="ORF">SAMN04487987_106133</name>
</gene>
<evidence type="ECO:0000256" key="4">
    <source>
        <dbReference type="PROSITE-ProRule" id="PRU00277"/>
    </source>
</evidence>
<evidence type="ECO:0000256" key="5">
    <source>
        <dbReference type="RuleBase" id="RU003915"/>
    </source>
</evidence>
<comment type="catalytic activity">
    <reaction evidence="1 4 5">
        <text>[protein]-peptidylproline (omega=180) = [protein]-peptidylproline (omega=0)</text>
        <dbReference type="Rhea" id="RHEA:16237"/>
        <dbReference type="Rhea" id="RHEA-COMP:10747"/>
        <dbReference type="Rhea" id="RHEA-COMP:10748"/>
        <dbReference type="ChEBI" id="CHEBI:83833"/>
        <dbReference type="ChEBI" id="CHEBI:83834"/>
        <dbReference type="EC" id="5.2.1.8"/>
    </reaction>
</comment>
<dbReference type="InterPro" id="IPR046357">
    <property type="entry name" value="PPIase_dom_sf"/>
</dbReference>
<dbReference type="Gene3D" id="3.10.50.40">
    <property type="match status" value="2"/>
</dbReference>